<feature type="compositionally biased region" description="Basic and acidic residues" evidence="1">
    <location>
        <begin position="1"/>
        <end position="10"/>
    </location>
</feature>
<proteinExistence type="predicted"/>
<protein>
    <submittedName>
        <fullName evidence="2">Uncharacterized protein</fullName>
    </submittedName>
</protein>
<sequence length="56" mass="6140">QSNGDGKQEAVDVQDEDGDEHVDKGSKKIQKQFTGRPQKCRRPDQAAVQEGEEGQG</sequence>
<reference evidence="2" key="3">
    <citation type="submission" date="2025-09" db="UniProtKB">
        <authorList>
            <consortium name="Ensembl"/>
        </authorList>
    </citation>
    <scope>IDENTIFICATION</scope>
</reference>
<reference evidence="2" key="2">
    <citation type="submission" date="2025-08" db="UniProtKB">
        <authorList>
            <consortium name="Ensembl"/>
        </authorList>
    </citation>
    <scope>IDENTIFICATION</scope>
</reference>
<accession>A0A087YR47</accession>
<organism evidence="2 3">
    <name type="scientific">Poecilia formosa</name>
    <name type="common">Amazon molly</name>
    <name type="synonym">Limia formosa</name>
    <dbReference type="NCBI Taxonomy" id="48698"/>
    <lineage>
        <taxon>Eukaryota</taxon>
        <taxon>Metazoa</taxon>
        <taxon>Chordata</taxon>
        <taxon>Craniata</taxon>
        <taxon>Vertebrata</taxon>
        <taxon>Euteleostomi</taxon>
        <taxon>Actinopterygii</taxon>
        <taxon>Neopterygii</taxon>
        <taxon>Teleostei</taxon>
        <taxon>Neoteleostei</taxon>
        <taxon>Acanthomorphata</taxon>
        <taxon>Ovalentaria</taxon>
        <taxon>Atherinomorphae</taxon>
        <taxon>Cyprinodontiformes</taxon>
        <taxon>Poeciliidae</taxon>
        <taxon>Poeciliinae</taxon>
        <taxon>Poecilia</taxon>
    </lineage>
</organism>
<dbReference type="EMBL" id="AYCK01003471">
    <property type="status" value="NOT_ANNOTATED_CDS"/>
    <property type="molecule type" value="Genomic_DNA"/>
</dbReference>
<keyword evidence="3" id="KW-1185">Reference proteome</keyword>
<evidence type="ECO:0000313" key="3">
    <source>
        <dbReference type="Proteomes" id="UP000028760"/>
    </source>
</evidence>
<feature type="region of interest" description="Disordered" evidence="1">
    <location>
        <begin position="1"/>
        <end position="56"/>
    </location>
</feature>
<evidence type="ECO:0000256" key="1">
    <source>
        <dbReference type="SAM" id="MobiDB-lite"/>
    </source>
</evidence>
<evidence type="ECO:0000313" key="2">
    <source>
        <dbReference type="Ensembl" id="ENSPFOP00000020500.2"/>
    </source>
</evidence>
<name>A0A087YR47_POEFO</name>
<reference evidence="3" key="1">
    <citation type="submission" date="2013-10" db="EMBL/GenBank/DDBJ databases">
        <authorList>
            <person name="Schartl M."/>
            <person name="Warren W."/>
        </authorList>
    </citation>
    <scope>NUCLEOTIDE SEQUENCE [LARGE SCALE GENOMIC DNA]</scope>
    <source>
        <strain evidence="3">female</strain>
    </source>
</reference>
<dbReference type="Ensembl" id="ENSPFOT00000020524.2">
    <property type="protein sequence ID" value="ENSPFOP00000020500.2"/>
    <property type="gene ID" value="ENSPFOG00000020374.2"/>
</dbReference>
<dbReference type="AlphaFoldDB" id="A0A087YR47"/>
<dbReference type="Proteomes" id="UP000028760">
    <property type="component" value="Unassembled WGS sequence"/>
</dbReference>